<dbReference type="Proteomes" id="UP000004310">
    <property type="component" value="Unassembled WGS sequence"/>
</dbReference>
<dbReference type="AlphaFoldDB" id="Q0G3A2"/>
<sequence length="42" mass="4463">MSATGPDARGDLLVLHDSKKDGTLACGQPRYDRGGKEFDAGR</sequence>
<dbReference type="EMBL" id="AATP01000002">
    <property type="protein sequence ID" value="EAU41929.1"/>
    <property type="molecule type" value="Genomic_DNA"/>
</dbReference>
<reference evidence="1 2" key="1">
    <citation type="journal article" date="2010" name="J. Bacteriol.">
        <title>Genome sequence of Fulvimarina pelagi HTCC2506T, a Mn(II)-oxidizing alphaproteobacterium possessing an aerobic anoxygenic photosynthetic gene cluster and Xanthorhodopsin.</title>
        <authorList>
            <person name="Kang I."/>
            <person name="Oh H.M."/>
            <person name="Lim S.I."/>
            <person name="Ferriera S."/>
            <person name="Giovannoni S.J."/>
            <person name="Cho J.C."/>
        </authorList>
    </citation>
    <scope>NUCLEOTIDE SEQUENCE [LARGE SCALE GENOMIC DNA]</scope>
    <source>
        <strain evidence="1 2">HTCC2506</strain>
    </source>
</reference>
<organism evidence="1 2">
    <name type="scientific">Fulvimarina pelagi HTCC2506</name>
    <dbReference type="NCBI Taxonomy" id="314231"/>
    <lineage>
        <taxon>Bacteria</taxon>
        <taxon>Pseudomonadati</taxon>
        <taxon>Pseudomonadota</taxon>
        <taxon>Alphaproteobacteria</taxon>
        <taxon>Hyphomicrobiales</taxon>
        <taxon>Aurantimonadaceae</taxon>
        <taxon>Fulvimarina</taxon>
    </lineage>
</organism>
<evidence type="ECO:0000313" key="2">
    <source>
        <dbReference type="Proteomes" id="UP000004310"/>
    </source>
</evidence>
<comment type="caution">
    <text evidence="1">The sequence shown here is derived from an EMBL/GenBank/DDBJ whole genome shotgun (WGS) entry which is preliminary data.</text>
</comment>
<name>Q0G3A2_9HYPH</name>
<keyword evidence="2" id="KW-1185">Reference proteome</keyword>
<protein>
    <submittedName>
        <fullName evidence="1">Uncharacterized protein</fullName>
    </submittedName>
</protein>
<evidence type="ECO:0000313" key="1">
    <source>
        <dbReference type="EMBL" id="EAU41929.1"/>
    </source>
</evidence>
<dbReference type="HOGENOM" id="CLU_3251956_0_0_5"/>
<gene>
    <name evidence="1" type="ORF">FP2506_15889</name>
</gene>
<accession>Q0G3A2</accession>
<proteinExistence type="predicted"/>